<feature type="coiled-coil region" evidence="1">
    <location>
        <begin position="227"/>
        <end position="254"/>
    </location>
</feature>
<dbReference type="OrthoDB" id="245708at2759"/>
<dbReference type="AlphaFoldDB" id="A0A0S4JPM3"/>
<dbReference type="Proteomes" id="UP000051952">
    <property type="component" value="Unassembled WGS sequence"/>
</dbReference>
<dbReference type="VEuPathDB" id="TriTrypDB:BSAL_43075"/>
<dbReference type="OMA" id="RERYMND"/>
<evidence type="ECO:0000256" key="1">
    <source>
        <dbReference type="SAM" id="Coils"/>
    </source>
</evidence>
<proteinExistence type="predicted"/>
<evidence type="ECO:0000313" key="3">
    <source>
        <dbReference type="EMBL" id="CUG93476.1"/>
    </source>
</evidence>
<accession>A0A0S4JPM3</accession>
<keyword evidence="1" id="KW-0175">Coiled coil</keyword>
<name>A0A0S4JPM3_BODSA</name>
<keyword evidence="4" id="KW-1185">Reference proteome</keyword>
<gene>
    <name evidence="3" type="ORF">BSAL_43075</name>
</gene>
<organism evidence="3 4">
    <name type="scientific">Bodo saltans</name>
    <name type="common">Flagellated protozoan</name>
    <dbReference type="NCBI Taxonomy" id="75058"/>
    <lineage>
        <taxon>Eukaryota</taxon>
        <taxon>Discoba</taxon>
        <taxon>Euglenozoa</taxon>
        <taxon>Kinetoplastea</taxon>
        <taxon>Metakinetoplastina</taxon>
        <taxon>Eubodonida</taxon>
        <taxon>Bodonidae</taxon>
        <taxon>Bodo</taxon>
    </lineage>
</organism>
<feature type="coiled-coil region" evidence="1">
    <location>
        <begin position="484"/>
        <end position="511"/>
    </location>
</feature>
<feature type="coiled-coil region" evidence="1">
    <location>
        <begin position="362"/>
        <end position="460"/>
    </location>
</feature>
<dbReference type="EMBL" id="CYKH01002157">
    <property type="protein sequence ID" value="CUG93476.1"/>
    <property type="molecule type" value="Genomic_DNA"/>
</dbReference>
<evidence type="ECO:0000313" key="4">
    <source>
        <dbReference type="Proteomes" id="UP000051952"/>
    </source>
</evidence>
<reference evidence="4" key="1">
    <citation type="submission" date="2015-09" db="EMBL/GenBank/DDBJ databases">
        <authorList>
            <consortium name="Pathogen Informatics"/>
        </authorList>
    </citation>
    <scope>NUCLEOTIDE SEQUENCE [LARGE SCALE GENOMIC DNA]</scope>
    <source>
        <strain evidence="4">Lake Konstanz</strain>
    </source>
</reference>
<feature type="region of interest" description="Disordered" evidence="2">
    <location>
        <begin position="176"/>
        <end position="205"/>
    </location>
</feature>
<protein>
    <submittedName>
        <fullName evidence="3">Uncharacterized protein</fullName>
    </submittedName>
</protein>
<evidence type="ECO:0000256" key="2">
    <source>
        <dbReference type="SAM" id="MobiDB-lite"/>
    </source>
</evidence>
<sequence length="644" mass="69801">MGSDKSLRVYLAERVMASPFSRRRVRSPRLHMRLHLRPGGGVEPLGANVEWNNLFPSSGGGASPEAAGPPTSLPKIRVVLLAKRGLGVPKSLASFLSEAGPGRGSTISALAAASAAVPTPPVPTSARQAAGGSAAALATTSGIPTDLANYILDLERQNQELRQHIQFLQDALLREDKGGSTFPPDPDAAARSGGEAANPARWSSEDDKKSFLNDVLHQMEIVIQAHKNKTSVEIQKYKTEAEDARRALRHLRDSIHQEGLELSLAPAVSLMHKKYSTAVGNATRSMATKNTDDAAMKTTNVVNGLRQPDQTQQLLDAIASDVLSRLSTVQDGDDVDALVKDAVALNFEATVDHFTSQLVQCVKDSNDEVDALRGEMKSMKEDLRSQLAVSEHQRVYLVQRHELEVQALRDELHAYHIASTRDDVQATVQERALDEYTAMLVDARSEAARVRKELEEERNHSAQVCLKLKSALQKRNSEFEQAVVERAEQVLDAKQRQVQALEAALAELGGRRSKTDKQIQVGDPSVTVAASAQTFIPNVVNSFVAIRNTNHNTLAQHSLNVTSVQGSEPSLMAHHTPMPQHHHGGNSSAVLGAHNINSIATPVGASSAQQFEMDVLRKTQELLGKYSSITNSSSLSHTLPTPIR</sequence>